<dbReference type="AlphaFoldDB" id="A0A396IY63"/>
<dbReference type="Pfam" id="PF00249">
    <property type="entry name" value="Myb_DNA-binding"/>
    <property type="match status" value="1"/>
</dbReference>
<evidence type="ECO:0000256" key="1">
    <source>
        <dbReference type="ARBA" id="ARBA00004123"/>
    </source>
</evidence>
<accession>A0A396IY63</accession>
<dbReference type="PROSITE" id="PS51294">
    <property type="entry name" value="HTH_MYB"/>
    <property type="match status" value="1"/>
</dbReference>
<proteinExistence type="predicted"/>
<dbReference type="PANTHER" id="PTHR12374:SF20">
    <property type="entry name" value="TRANSCRIPTIONAL ADAPTER 2-ALPHA"/>
    <property type="match status" value="1"/>
</dbReference>
<dbReference type="CDD" id="cd00167">
    <property type="entry name" value="SANT"/>
    <property type="match status" value="1"/>
</dbReference>
<evidence type="ECO:0000259" key="3">
    <source>
        <dbReference type="PROSITE" id="PS50090"/>
    </source>
</evidence>
<comment type="caution">
    <text evidence="6">The sequence shown here is derived from an EMBL/GenBank/DDBJ whole genome shotgun (WGS) entry which is preliminary data.</text>
</comment>
<dbReference type="InterPro" id="IPR017930">
    <property type="entry name" value="Myb_dom"/>
</dbReference>
<organism evidence="6">
    <name type="scientific">Medicago truncatula</name>
    <name type="common">Barrel medic</name>
    <name type="synonym">Medicago tribuloides</name>
    <dbReference type="NCBI Taxonomy" id="3880"/>
    <lineage>
        <taxon>Eukaryota</taxon>
        <taxon>Viridiplantae</taxon>
        <taxon>Streptophyta</taxon>
        <taxon>Embryophyta</taxon>
        <taxon>Tracheophyta</taxon>
        <taxon>Spermatophyta</taxon>
        <taxon>Magnoliopsida</taxon>
        <taxon>eudicotyledons</taxon>
        <taxon>Gunneridae</taxon>
        <taxon>Pentapetalae</taxon>
        <taxon>rosids</taxon>
        <taxon>fabids</taxon>
        <taxon>Fabales</taxon>
        <taxon>Fabaceae</taxon>
        <taxon>Papilionoideae</taxon>
        <taxon>50 kb inversion clade</taxon>
        <taxon>NPAAA clade</taxon>
        <taxon>Hologalegina</taxon>
        <taxon>IRL clade</taxon>
        <taxon>Trifolieae</taxon>
        <taxon>Medicago</taxon>
    </lineage>
</organism>
<dbReference type="SMART" id="SM00717">
    <property type="entry name" value="SANT"/>
    <property type="match status" value="1"/>
</dbReference>
<dbReference type="Proteomes" id="UP000265566">
    <property type="component" value="Chromosome 3"/>
</dbReference>
<dbReference type="PANTHER" id="PTHR12374">
    <property type="entry name" value="TRANSCRIPTIONAL ADAPTOR 2 ADA2 -RELATED"/>
    <property type="match status" value="1"/>
</dbReference>
<evidence type="ECO:0000259" key="5">
    <source>
        <dbReference type="PROSITE" id="PS51294"/>
    </source>
</evidence>
<keyword evidence="2" id="KW-0539">Nucleus</keyword>
<dbReference type="EMBL" id="PSQE01000003">
    <property type="protein sequence ID" value="RHN69015.1"/>
    <property type="molecule type" value="Genomic_DNA"/>
</dbReference>
<dbReference type="InterPro" id="IPR009057">
    <property type="entry name" value="Homeodomain-like_sf"/>
</dbReference>
<dbReference type="SUPFAM" id="SSF46689">
    <property type="entry name" value="Homeodomain-like"/>
    <property type="match status" value="1"/>
</dbReference>
<evidence type="ECO:0000259" key="4">
    <source>
        <dbReference type="PROSITE" id="PS51293"/>
    </source>
</evidence>
<feature type="domain" description="HTH myb-type" evidence="5">
    <location>
        <begin position="11"/>
        <end position="58"/>
    </location>
</feature>
<evidence type="ECO:0000313" key="6">
    <source>
        <dbReference type="EMBL" id="RHN69015.1"/>
    </source>
</evidence>
<dbReference type="PROSITE" id="PS50090">
    <property type="entry name" value="MYB_LIKE"/>
    <property type="match status" value="1"/>
</dbReference>
<protein>
    <submittedName>
        <fullName evidence="6">Putative transcription factor MYB/SANT family</fullName>
    </submittedName>
</protein>
<dbReference type="PROSITE" id="PS51293">
    <property type="entry name" value="SANT"/>
    <property type="match status" value="1"/>
</dbReference>
<feature type="domain" description="Myb-like" evidence="3">
    <location>
        <begin position="11"/>
        <end position="54"/>
    </location>
</feature>
<dbReference type="GO" id="GO:0005634">
    <property type="term" value="C:nucleus"/>
    <property type="evidence" value="ECO:0007669"/>
    <property type="project" value="UniProtKB-SubCell"/>
</dbReference>
<dbReference type="Gene3D" id="1.10.10.60">
    <property type="entry name" value="Homeodomain-like"/>
    <property type="match status" value="1"/>
</dbReference>
<gene>
    <name evidence="6" type="ORF">MtrunA17_Chr3g0120191</name>
</gene>
<name>A0A396IY63_MEDTR</name>
<feature type="domain" description="SANT" evidence="4">
    <location>
        <begin position="11"/>
        <end position="58"/>
    </location>
</feature>
<dbReference type="InterPro" id="IPR017884">
    <property type="entry name" value="SANT_dom"/>
</dbReference>
<sequence length="118" mass="13653">MKFPAWMNLYWSAGEEKLLIEAIDMYGFGNWNGVAENVGTKSKSQCIDHYNSVYLNSPCFPLPDLSYSMGKNKEELLAMAKGHQLKKGLLLDDRNHNLWRFCMLDLITFFIQQQSQQP</sequence>
<dbReference type="InterPro" id="IPR001005">
    <property type="entry name" value="SANT/Myb"/>
</dbReference>
<evidence type="ECO:0000256" key="2">
    <source>
        <dbReference type="ARBA" id="ARBA00023242"/>
    </source>
</evidence>
<reference evidence="6" key="1">
    <citation type="journal article" date="2018" name="Nat. Plants">
        <title>Whole-genome landscape of Medicago truncatula symbiotic genes.</title>
        <authorList>
            <person name="Pecrix Y."/>
            <person name="Gamas P."/>
            <person name="Carrere S."/>
        </authorList>
    </citation>
    <scope>NUCLEOTIDE SEQUENCE</scope>
    <source>
        <tissue evidence="6">Leaves</tissue>
    </source>
</reference>
<comment type="subcellular location">
    <subcellularLocation>
        <location evidence="1">Nucleus</location>
    </subcellularLocation>
</comment>
<dbReference type="Gramene" id="rna17441">
    <property type="protein sequence ID" value="RHN69015.1"/>
    <property type="gene ID" value="gene17441"/>
</dbReference>